<dbReference type="PANTHER" id="PTHR30537:SF5">
    <property type="entry name" value="HTH-TYPE TRANSCRIPTIONAL ACTIVATOR TTDR-RELATED"/>
    <property type="match status" value="1"/>
</dbReference>
<gene>
    <name evidence="6" type="ORF">BW685_17555</name>
</gene>
<dbReference type="EMBL" id="MTJZ01000020">
    <property type="protein sequence ID" value="OMG72174.1"/>
    <property type="molecule type" value="Genomic_DNA"/>
</dbReference>
<evidence type="ECO:0000256" key="1">
    <source>
        <dbReference type="ARBA" id="ARBA00009437"/>
    </source>
</evidence>
<dbReference type="InterPro" id="IPR058163">
    <property type="entry name" value="LysR-type_TF_proteobact-type"/>
</dbReference>
<evidence type="ECO:0000313" key="7">
    <source>
        <dbReference type="Proteomes" id="UP000187194"/>
    </source>
</evidence>
<dbReference type="AlphaFoldDB" id="A0A1R1JA47"/>
<accession>A0A1R1JA47</accession>
<evidence type="ECO:0000313" key="6">
    <source>
        <dbReference type="EMBL" id="OMG72174.1"/>
    </source>
</evidence>
<keyword evidence="3" id="KW-0238">DNA-binding</keyword>
<evidence type="ECO:0000259" key="5">
    <source>
        <dbReference type="PROSITE" id="PS50931"/>
    </source>
</evidence>
<dbReference type="GO" id="GO:0006351">
    <property type="term" value="P:DNA-templated transcription"/>
    <property type="evidence" value="ECO:0007669"/>
    <property type="project" value="TreeGrafter"/>
</dbReference>
<dbReference type="GO" id="GO:0003700">
    <property type="term" value="F:DNA-binding transcription factor activity"/>
    <property type="evidence" value="ECO:0007669"/>
    <property type="project" value="InterPro"/>
</dbReference>
<dbReference type="SUPFAM" id="SSF46785">
    <property type="entry name" value="Winged helix' DNA-binding domain"/>
    <property type="match status" value="1"/>
</dbReference>
<dbReference type="FunFam" id="1.10.10.10:FF:000001">
    <property type="entry name" value="LysR family transcriptional regulator"/>
    <property type="match status" value="1"/>
</dbReference>
<sequence>MLLQIDSGRRGSRAQQRTTPFYLFPFGLKSRKRLIDFPRIVNKSPNLDDLRVFSVVVRLTSFSAAAEQLGVSPAYVSKRVAQLEAQLGTRLLHRSTRRVAVTEAGERVLARAEKILDDVDHLVEDVSTTRTVPRGTLRISSSFGFGRHVVAPALLAFTERYPQLNVRLDLFDRLVDVAGEGFDLDIRIGDEIADHLIARRLASNYRVLCASPAYLARRGTPRTLADLSSHECLAIKERDHPLGVWRMNVRGETQTVKVGGALSTNHGEVAVQWALAGRGIVLRSIWEAGPLIARGALCRVLPDATQPANVWAVYPERVATSAKVRVCVDFLADEFAHLNDTANDGVA</sequence>
<feature type="domain" description="HTH lysR-type" evidence="5">
    <location>
        <begin position="45"/>
        <end position="102"/>
    </location>
</feature>
<dbReference type="CDD" id="cd08479">
    <property type="entry name" value="PBP2_CrgA_like_9"/>
    <property type="match status" value="1"/>
</dbReference>
<dbReference type="SUPFAM" id="SSF53850">
    <property type="entry name" value="Periplasmic binding protein-like II"/>
    <property type="match status" value="1"/>
</dbReference>
<organism evidence="6 7">
    <name type="scientific">Burkholderia ubonensis</name>
    <dbReference type="NCBI Taxonomy" id="101571"/>
    <lineage>
        <taxon>Bacteria</taxon>
        <taxon>Pseudomonadati</taxon>
        <taxon>Pseudomonadota</taxon>
        <taxon>Betaproteobacteria</taxon>
        <taxon>Burkholderiales</taxon>
        <taxon>Burkholderiaceae</taxon>
        <taxon>Burkholderia</taxon>
        <taxon>Burkholderia cepacia complex</taxon>
    </lineage>
</organism>
<evidence type="ECO:0000256" key="3">
    <source>
        <dbReference type="ARBA" id="ARBA00023125"/>
    </source>
</evidence>
<dbReference type="PROSITE" id="PS50931">
    <property type="entry name" value="HTH_LYSR"/>
    <property type="match status" value="1"/>
</dbReference>
<evidence type="ECO:0000256" key="2">
    <source>
        <dbReference type="ARBA" id="ARBA00023015"/>
    </source>
</evidence>
<keyword evidence="4" id="KW-0804">Transcription</keyword>
<dbReference type="Gene3D" id="1.10.10.10">
    <property type="entry name" value="Winged helix-like DNA-binding domain superfamily/Winged helix DNA-binding domain"/>
    <property type="match status" value="1"/>
</dbReference>
<dbReference type="Gene3D" id="3.40.190.290">
    <property type="match status" value="1"/>
</dbReference>
<name>A0A1R1JA47_9BURK</name>
<dbReference type="PANTHER" id="PTHR30537">
    <property type="entry name" value="HTH-TYPE TRANSCRIPTIONAL REGULATOR"/>
    <property type="match status" value="1"/>
</dbReference>
<dbReference type="InterPro" id="IPR005119">
    <property type="entry name" value="LysR_subst-bd"/>
</dbReference>
<dbReference type="GO" id="GO:0043565">
    <property type="term" value="F:sequence-specific DNA binding"/>
    <property type="evidence" value="ECO:0007669"/>
    <property type="project" value="TreeGrafter"/>
</dbReference>
<proteinExistence type="inferred from homology"/>
<dbReference type="Pfam" id="PF03466">
    <property type="entry name" value="LysR_substrate"/>
    <property type="match status" value="1"/>
</dbReference>
<dbReference type="InterPro" id="IPR036388">
    <property type="entry name" value="WH-like_DNA-bd_sf"/>
</dbReference>
<evidence type="ECO:0000256" key="4">
    <source>
        <dbReference type="ARBA" id="ARBA00023163"/>
    </source>
</evidence>
<dbReference type="Pfam" id="PF00126">
    <property type="entry name" value="HTH_1"/>
    <property type="match status" value="1"/>
</dbReference>
<dbReference type="FunFam" id="3.40.190.290:FF:000001">
    <property type="entry name" value="Transcriptional regulator, LysR family"/>
    <property type="match status" value="1"/>
</dbReference>
<comment type="caution">
    <text evidence="6">The sequence shown here is derived from an EMBL/GenBank/DDBJ whole genome shotgun (WGS) entry which is preliminary data.</text>
</comment>
<dbReference type="InterPro" id="IPR036390">
    <property type="entry name" value="WH_DNA-bd_sf"/>
</dbReference>
<keyword evidence="2" id="KW-0805">Transcription regulation</keyword>
<dbReference type="Proteomes" id="UP000187194">
    <property type="component" value="Unassembled WGS sequence"/>
</dbReference>
<reference evidence="6 7" key="1">
    <citation type="submission" date="2017-01" db="EMBL/GenBank/DDBJ databases">
        <title>Phylogeographic, genomic and meropenem susceptibility analysis of Burkholderia ubonensis.</title>
        <authorList>
            <person name="Price E.P."/>
            <person name="Sarovich D.S."/>
            <person name="Webb J.R."/>
            <person name="Hall C.M."/>
            <person name="Sahl J.W."/>
            <person name="Kaestli M."/>
            <person name="Mayo M."/>
            <person name="Harrington G."/>
            <person name="Baker A.L."/>
            <person name="Sidak-Loftis L.C."/>
            <person name="Lummis M."/>
            <person name="Schupp J.M."/>
            <person name="Gillece J.D."/>
            <person name="Tuanyok A."/>
            <person name="Warner J."/>
            <person name="Busch J.D."/>
            <person name="Keim P."/>
            <person name="Currie B.J."/>
            <person name="Wagner D.M."/>
        </authorList>
    </citation>
    <scope>NUCLEOTIDE SEQUENCE [LARGE SCALE GENOMIC DNA]</scope>
    <source>
        <strain evidence="6 7">A21</strain>
    </source>
</reference>
<protein>
    <submittedName>
        <fullName evidence="6">LysR family transcriptional regulator</fullName>
    </submittedName>
</protein>
<comment type="similarity">
    <text evidence="1">Belongs to the LysR transcriptional regulatory family.</text>
</comment>
<dbReference type="InterPro" id="IPR000847">
    <property type="entry name" value="LysR_HTH_N"/>
</dbReference>